<dbReference type="EMBL" id="LLYA01000112">
    <property type="protein sequence ID" value="KRR27635.1"/>
    <property type="molecule type" value="Genomic_DNA"/>
</dbReference>
<dbReference type="SUPFAM" id="SSF46785">
    <property type="entry name" value="Winged helix' DNA-binding domain"/>
    <property type="match status" value="1"/>
</dbReference>
<dbReference type="InterPro" id="IPR036388">
    <property type="entry name" value="WH-like_DNA-bd_sf"/>
</dbReference>
<name>A0A0R3NCM4_9BRAD</name>
<feature type="domain" description="HTH crp-type" evidence="1">
    <location>
        <begin position="1"/>
        <end position="62"/>
    </location>
</feature>
<keyword evidence="3" id="KW-1185">Reference proteome</keyword>
<dbReference type="GO" id="GO:0003677">
    <property type="term" value="F:DNA binding"/>
    <property type="evidence" value="ECO:0007669"/>
    <property type="project" value="InterPro"/>
</dbReference>
<protein>
    <recommendedName>
        <fullName evidence="1">HTH crp-type domain-containing protein</fullName>
    </recommendedName>
</protein>
<dbReference type="Proteomes" id="UP000052023">
    <property type="component" value="Unassembled WGS sequence"/>
</dbReference>
<evidence type="ECO:0000313" key="3">
    <source>
        <dbReference type="Proteomes" id="UP000052023"/>
    </source>
</evidence>
<organism evidence="2 3">
    <name type="scientific">Bradyrhizobium retamae</name>
    <dbReference type="NCBI Taxonomy" id="1300035"/>
    <lineage>
        <taxon>Bacteria</taxon>
        <taxon>Pseudomonadati</taxon>
        <taxon>Pseudomonadota</taxon>
        <taxon>Alphaproteobacteria</taxon>
        <taxon>Hyphomicrobiales</taxon>
        <taxon>Nitrobacteraceae</taxon>
        <taxon>Bradyrhizobium</taxon>
    </lineage>
</organism>
<dbReference type="GO" id="GO:0006355">
    <property type="term" value="P:regulation of DNA-templated transcription"/>
    <property type="evidence" value="ECO:0007669"/>
    <property type="project" value="InterPro"/>
</dbReference>
<dbReference type="PROSITE" id="PS51063">
    <property type="entry name" value="HTH_CRP_2"/>
    <property type="match status" value="1"/>
</dbReference>
<dbReference type="InterPro" id="IPR012318">
    <property type="entry name" value="HTH_CRP"/>
</dbReference>
<dbReference type="Gene3D" id="1.10.10.10">
    <property type="entry name" value="Winged helix-like DNA-binding domain superfamily/Winged helix DNA-binding domain"/>
    <property type="match status" value="1"/>
</dbReference>
<dbReference type="Pfam" id="PF13545">
    <property type="entry name" value="HTH_Crp_2"/>
    <property type="match status" value="1"/>
</dbReference>
<dbReference type="InterPro" id="IPR036390">
    <property type="entry name" value="WH_DNA-bd_sf"/>
</dbReference>
<sequence length="78" mass="8617">MRERLSSVGLIADHQFEFSVTQVDLADALGLSAVHVNRVIQEFRKDGVLDSQRNMVTLNDAAKVAEIGVFDNLLPPHT</sequence>
<gene>
    <name evidence="2" type="ORF">CQ13_04430</name>
</gene>
<accession>A0A0R3NCM4</accession>
<reference evidence="2 3" key="1">
    <citation type="submission" date="2014-03" db="EMBL/GenBank/DDBJ databases">
        <title>Bradyrhizobium valentinum sp. nov., isolated from effective nodules of Lupinus mariae-josephae, a lupine endemic of basic-lime soils in Eastern Spain.</title>
        <authorList>
            <person name="Duran D."/>
            <person name="Rey L."/>
            <person name="Navarro A."/>
            <person name="Busquets A."/>
            <person name="Imperial J."/>
            <person name="Ruiz-Argueso T."/>
        </authorList>
    </citation>
    <scope>NUCLEOTIDE SEQUENCE [LARGE SCALE GENOMIC DNA]</scope>
    <source>
        <strain evidence="2 3">Ro19</strain>
    </source>
</reference>
<proteinExistence type="predicted"/>
<evidence type="ECO:0000313" key="2">
    <source>
        <dbReference type="EMBL" id="KRR27635.1"/>
    </source>
</evidence>
<comment type="caution">
    <text evidence="2">The sequence shown here is derived from an EMBL/GenBank/DDBJ whole genome shotgun (WGS) entry which is preliminary data.</text>
</comment>
<evidence type="ECO:0000259" key="1">
    <source>
        <dbReference type="PROSITE" id="PS51063"/>
    </source>
</evidence>
<dbReference type="AlphaFoldDB" id="A0A0R3NCM4"/>